<evidence type="ECO:0000313" key="2">
    <source>
        <dbReference type="EMBL" id="SDL95674.1"/>
    </source>
</evidence>
<dbReference type="PROSITE" id="PS51273">
    <property type="entry name" value="GATASE_TYPE_1"/>
    <property type="match status" value="1"/>
</dbReference>
<sequence>MGGYEQTMQRGDKHMLIGLLQCDDVSEELQPRHGNYPEMFERLFSAVDPTLEFRVWRCLDGDIPGDVDAVDAWLTTGSRYGVNDGDDWIEALCGFVRELWAAGKPLVGICFGHQLMAKALGGEVVKSERGWGVGMSFNRLSERADWMDPWQEGLDLVVSHQDQVLRPPEGAVVLAESDFCPIYVMQLGEHFLGVQGHPEFGKAYSADLMERRRNIIPGNRVREGLASLNAPVDDQLMVRWILNFMRRALTVDARL</sequence>
<keyword evidence="3" id="KW-1185">Reference proteome</keyword>
<feature type="domain" description="Glutamine amidotransferase" evidence="1">
    <location>
        <begin position="91"/>
        <end position="200"/>
    </location>
</feature>
<dbReference type="Proteomes" id="UP000198654">
    <property type="component" value="Unassembled WGS sequence"/>
</dbReference>
<dbReference type="InterPro" id="IPR017926">
    <property type="entry name" value="GATASE"/>
</dbReference>
<dbReference type="Gene3D" id="3.40.50.880">
    <property type="match status" value="1"/>
</dbReference>
<evidence type="ECO:0000313" key="3">
    <source>
        <dbReference type="Proteomes" id="UP000198654"/>
    </source>
</evidence>
<proteinExistence type="predicted"/>
<gene>
    <name evidence="2" type="ORF">SAMN05661010_02976</name>
</gene>
<dbReference type="SUPFAM" id="SSF52317">
    <property type="entry name" value="Class I glutamine amidotransferase-like"/>
    <property type="match status" value="1"/>
</dbReference>
<accession>A0A1G9PAE5</accession>
<dbReference type="InterPro" id="IPR029062">
    <property type="entry name" value="Class_I_gatase-like"/>
</dbReference>
<dbReference type="GO" id="GO:0005829">
    <property type="term" value="C:cytosol"/>
    <property type="evidence" value="ECO:0007669"/>
    <property type="project" value="TreeGrafter"/>
</dbReference>
<dbReference type="AlphaFoldDB" id="A0A1G9PAE5"/>
<protein>
    <submittedName>
        <fullName evidence="2">GMP synthase (Glutamine-hydrolysing)</fullName>
    </submittedName>
</protein>
<organism evidence="2 3">
    <name type="scientific">Modicisalibacter muralis</name>
    <dbReference type="NCBI Taxonomy" id="119000"/>
    <lineage>
        <taxon>Bacteria</taxon>
        <taxon>Pseudomonadati</taxon>
        <taxon>Pseudomonadota</taxon>
        <taxon>Gammaproteobacteria</taxon>
        <taxon>Oceanospirillales</taxon>
        <taxon>Halomonadaceae</taxon>
        <taxon>Modicisalibacter</taxon>
    </lineage>
</organism>
<name>A0A1G9PAE5_9GAMM</name>
<dbReference type="CDD" id="cd01741">
    <property type="entry name" value="GATase1_1"/>
    <property type="match status" value="1"/>
</dbReference>
<evidence type="ECO:0000259" key="1">
    <source>
        <dbReference type="Pfam" id="PF00117"/>
    </source>
</evidence>
<reference evidence="2 3" key="1">
    <citation type="submission" date="2016-10" db="EMBL/GenBank/DDBJ databases">
        <authorList>
            <person name="de Groot N.N."/>
        </authorList>
    </citation>
    <scope>NUCLEOTIDE SEQUENCE [LARGE SCALE GENOMIC DNA]</scope>
    <source>
        <strain evidence="2 3">DSM 14789</strain>
    </source>
</reference>
<dbReference type="Pfam" id="PF00117">
    <property type="entry name" value="GATase"/>
    <property type="match status" value="1"/>
</dbReference>
<dbReference type="PANTHER" id="PTHR42695">
    <property type="entry name" value="GLUTAMINE AMIDOTRANSFERASE YLR126C-RELATED"/>
    <property type="match status" value="1"/>
</dbReference>
<dbReference type="PANTHER" id="PTHR42695:SF5">
    <property type="entry name" value="GLUTAMINE AMIDOTRANSFERASE YLR126C-RELATED"/>
    <property type="match status" value="1"/>
</dbReference>
<dbReference type="InterPro" id="IPR044992">
    <property type="entry name" value="ChyE-like"/>
</dbReference>
<dbReference type="STRING" id="119000.SAMN05661010_02976"/>
<dbReference type="EMBL" id="FNGI01000009">
    <property type="protein sequence ID" value="SDL95674.1"/>
    <property type="molecule type" value="Genomic_DNA"/>
</dbReference>